<evidence type="ECO:0000313" key="3">
    <source>
        <dbReference type="Proteomes" id="UP000712600"/>
    </source>
</evidence>
<organism evidence="2 3">
    <name type="scientific">Brassica cretica</name>
    <name type="common">Mustard</name>
    <dbReference type="NCBI Taxonomy" id="69181"/>
    <lineage>
        <taxon>Eukaryota</taxon>
        <taxon>Viridiplantae</taxon>
        <taxon>Streptophyta</taxon>
        <taxon>Embryophyta</taxon>
        <taxon>Tracheophyta</taxon>
        <taxon>Spermatophyta</taxon>
        <taxon>Magnoliopsida</taxon>
        <taxon>eudicotyledons</taxon>
        <taxon>Gunneridae</taxon>
        <taxon>Pentapetalae</taxon>
        <taxon>rosids</taxon>
        <taxon>malvids</taxon>
        <taxon>Brassicales</taxon>
        <taxon>Brassicaceae</taxon>
        <taxon>Brassiceae</taxon>
        <taxon>Brassica</taxon>
    </lineage>
</organism>
<dbReference type="Proteomes" id="UP000712600">
    <property type="component" value="Unassembled WGS sequence"/>
</dbReference>
<comment type="caution">
    <text evidence="2">The sequence shown here is derived from an EMBL/GenBank/DDBJ whole genome shotgun (WGS) entry which is preliminary data.</text>
</comment>
<feature type="compositionally biased region" description="Basic and acidic residues" evidence="1">
    <location>
        <begin position="9"/>
        <end position="28"/>
    </location>
</feature>
<evidence type="ECO:0000256" key="1">
    <source>
        <dbReference type="SAM" id="MobiDB-lite"/>
    </source>
</evidence>
<name>A0A8S9PVY8_BRACR</name>
<sequence>MGLSSSDYHGLERNEWGNVKEKYEETEPKGGGPKAQPLYDTWLGSVCASHASDVIFTVNTKSKVRLRFQKLINTKHMTSNHKKNT</sequence>
<protein>
    <submittedName>
        <fullName evidence="2">Uncharacterized protein</fullName>
    </submittedName>
</protein>
<dbReference type="AlphaFoldDB" id="A0A8S9PVY8"/>
<dbReference type="EMBL" id="QGKX02001290">
    <property type="protein sequence ID" value="KAF3535755.1"/>
    <property type="molecule type" value="Genomic_DNA"/>
</dbReference>
<feature type="region of interest" description="Disordered" evidence="1">
    <location>
        <begin position="1"/>
        <end position="35"/>
    </location>
</feature>
<accession>A0A8S9PVY8</accession>
<evidence type="ECO:0000313" key="2">
    <source>
        <dbReference type="EMBL" id="KAF3535755.1"/>
    </source>
</evidence>
<gene>
    <name evidence="2" type="ORF">F2Q69_00018260</name>
</gene>
<reference evidence="2" key="1">
    <citation type="submission" date="2019-12" db="EMBL/GenBank/DDBJ databases">
        <title>Genome sequencing and annotation of Brassica cretica.</title>
        <authorList>
            <person name="Studholme D.J."/>
            <person name="Sarris P."/>
        </authorList>
    </citation>
    <scope>NUCLEOTIDE SEQUENCE</scope>
    <source>
        <strain evidence="2">PFS-109/04</strain>
        <tissue evidence="2">Leaf</tissue>
    </source>
</reference>
<proteinExistence type="predicted"/>